<dbReference type="InterPro" id="IPR006143">
    <property type="entry name" value="RND_pump_MFP"/>
</dbReference>
<reference evidence="5" key="1">
    <citation type="submission" date="2022-11" db="EMBL/GenBank/DDBJ databases">
        <title>Minimal conservation of predation-associated metabolite biosynthetic gene clusters underscores biosynthetic potential of Myxococcota including descriptions for ten novel species: Archangium lansinium sp. nov., Myxococcus landrumus sp. nov., Nannocystis bai.</title>
        <authorList>
            <person name="Ahearne A."/>
            <person name="Stevens C."/>
            <person name="Dowd S."/>
        </authorList>
    </citation>
    <scope>NUCLEOTIDE SEQUENCE</scope>
    <source>
        <strain evidence="5">Fl3</strain>
    </source>
</reference>
<evidence type="ECO:0000256" key="3">
    <source>
        <dbReference type="SAM" id="SignalP"/>
    </source>
</evidence>
<sequence>MPRPVLESIAALAAACAACGAPPSAPPASPPPVVTRAHGDERSLAAVTLTPEAEARLGIAVATAQRHEVLQVRRLPGEVVARPGGTVMLTAPVAGLVRAPADVPRPGDVVAQGQPLARLVPLAAVDRDLRAQGQSRVATAEARLVAGNSRVQRAERLIESGAGSERAAEDARVERDIAAAELEAARARLRMIDRAPLAADVATTLRAPMSGVVRQVLVAEEQAVAAGAPLLELVSSDPPWVRVPAVAAELADLDGSSVEVTPLGRAAAPLTATPLAGPPLADPLAGTVDLYFALPAAGAFRLGERVGVALTLRREAPALAIPSSAIVHDLHGGAWVYVPLGEHRYDRRRVDLSRVTGGLALVARGLAPGDEVVVTGAVELYGSEFGAGH</sequence>
<evidence type="ECO:0000256" key="2">
    <source>
        <dbReference type="ARBA" id="ARBA00022448"/>
    </source>
</evidence>
<dbReference type="RefSeq" id="WP_269032912.1">
    <property type="nucleotide sequence ID" value="NZ_CP114040.1"/>
</dbReference>
<evidence type="ECO:0000313" key="6">
    <source>
        <dbReference type="Proteomes" id="UP001164459"/>
    </source>
</evidence>
<protein>
    <submittedName>
        <fullName evidence="5">Efflux RND transporter periplasmic adaptor subunit</fullName>
    </submittedName>
</protein>
<proteinExistence type="inferred from homology"/>
<dbReference type="Gene3D" id="1.10.287.470">
    <property type="entry name" value="Helix hairpin bin"/>
    <property type="match status" value="1"/>
</dbReference>
<name>A0ABY7GUE2_9BACT</name>
<gene>
    <name evidence="5" type="ORF">O0S08_30730</name>
</gene>
<dbReference type="Gene3D" id="2.40.30.170">
    <property type="match status" value="1"/>
</dbReference>
<dbReference type="InterPro" id="IPR058627">
    <property type="entry name" value="MdtA-like_C"/>
</dbReference>
<comment type="similarity">
    <text evidence="1">Belongs to the membrane fusion protein (MFP) (TC 8.A.1) family.</text>
</comment>
<accession>A0ABY7GUE2</accession>
<dbReference type="Gene3D" id="2.40.50.100">
    <property type="match status" value="1"/>
</dbReference>
<evidence type="ECO:0000259" key="4">
    <source>
        <dbReference type="Pfam" id="PF25967"/>
    </source>
</evidence>
<keyword evidence="6" id="KW-1185">Reference proteome</keyword>
<dbReference type="Proteomes" id="UP001164459">
    <property type="component" value="Chromosome"/>
</dbReference>
<dbReference type="InterPro" id="IPR051909">
    <property type="entry name" value="MFP_Cation_Efflux"/>
</dbReference>
<dbReference type="EMBL" id="CP114040">
    <property type="protein sequence ID" value="WAS90585.1"/>
    <property type="molecule type" value="Genomic_DNA"/>
</dbReference>
<dbReference type="NCBIfam" id="TIGR01730">
    <property type="entry name" value="RND_mfp"/>
    <property type="match status" value="1"/>
</dbReference>
<dbReference type="PANTHER" id="PTHR30097">
    <property type="entry name" value="CATION EFFLUX SYSTEM PROTEIN CUSB"/>
    <property type="match status" value="1"/>
</dbReference>
<feature type="chain" id="PRO_5047037534" evidence="3">
    <location>
        <begin position="21"/>
        <end position="389"/>
    </location>
</feature>
<dbReference type="Pfam" id="PF25967">
    <property type="entry name" value="RND-MFP_C"/>
    <property type="match status" value="1"/>
</dbReference>
<keyword evidence="2" id="KW-0813">Transport</keyword>
<feature type="signal peptide" evidence="3">
    <location>
        <begin position="1"/>
        <end position="20"/>
    </location>
</feature>
<dbReference type="SUPFAM" id="SSF111369">
    <property type="entry name" value="HlyD-like secretion proteins"/>
    <property type="match status" value="1"/>
</dbReference>
<feature type="domain" description="Multidrug resistance protein MdtA-like C-terminal permuted SH3" evidence="4">
    <location>
        <begin position="318"/>
        <end position="377"/>
    </location>
</feature>
<dbReference type="PANTHER" id="PTHR30097:SF4">
    <property type="entry name" value="SLR6042 PROTEIN"/>
    <property type="match status" value="1"/>
</dbReference>
<keyword evidence="3" id="KW-0732">Signal</keyword>
<evidence type="ECO:0000256" key="1">
    <source>
        <dbReference type="ARBA" id="ARBA00009477"/>
    </source>
</evidence>
<dbReference type="Gene3D" id="2.40.420.20">
    <property type="match status" value="1"/>
</dbReference>
<evidence type="ECO:0000313" key="5">
    <source>
        <dbReference type="EMBL" id="WAS90585.1"/>
    </source>
</evidence>
<organism evidence="5 6">
    <name type="scientific">Nannocystis punicea</name>
    <dbReference type="NCBI Taxonomy" id="2995304"/>
    <lineage>
        <taxon>Bacteria</taxon>
        <taxon>Pseudomonadati</taxon>
        <taxon>Myxococcota</taxon>
        <taxon>Polyangia</taxon>
        <taxon>Nannocystales</taxon>
        <taxon>Nannocystaceae</taxon>
        <taxon>Nannocystis</taxon>
    </lineage>
</organism>